<feature type="coiled-coil region" evidence="3">
    <location>
        <begin position="90"/>
        <end position="117"/>
    </location>
</feature>
<evidence type="ECO:0000256" key="1">
    <source>
        <dbReference type="ARBA" id="ARBA00009091"/>
    </source>
</evidence>
<protein>
    <submittedName>
        <fullName evidence="4">OmpH family outer membrane protein</fullName>
    </submittedName>
</protein>
<dbReference type="Proteomes" id="UP000727962">
    <property type="component" value="Unassembled WGS sequence"/>
</dbReference>
<proteinExistence type="inferred from homology"/>
<evidence type="ECO:0000313" key="5">
    <source>
        <dbReference type="Proteomes" id="UP000727962"/>
    </source>
</evidence>
<reference evidence="4" key="1">
    <citation type="submission" date="2020-07" db="EMBL/GenBank/DDBJ databases">
        <title>Huge and variable diversity of episymbiotic CPR bacteria and DPANN archaea in groundwater ecosystems.</title>
        <authorList>
            <person name="He C.Y."/>
            <person name="Keren R."/>
            <person name="Whittaker M."/>
            <person name="Farag I.F."/>
            <person name="Doudna J."/>
            <person name="Cate J.H.D."/>
            <person name="Banfield J.F."/>
        </authorList>
    </citation>
    <scope>NUCLEOTIDE SEQUENCE</scope>
    <source>
        <strain evidence="4">NC_groundwater_17_Pr7_B-0.1um_64_12</strain>
    </source>
</reference>
<dbReference type="GO" id="GO:0005829">
    <property type="term" value="C:cytosol"/>
    <property type="evidence" value="ECO:0007669"/>
    <property type="project" value="TreeGrafter"/>
</dbReference>
<dbReference type="SMART" id="SM00935">
    <property type="entry name" value="OmpH"/>
    <property type="match status" value="1"/>
</dbReference>
<dbReference type="Pfam" id="PF03938">
    <property type="entry name" value="OmpH"/>
    <property type="match status" value="1"/>
</dbReference>
<evidence type="ECO:0000313" key="4">
    <source>
        <dbReference type="EMBL" id="MBI1756730.1"/>
    </source>
</evidence>
<evidence type="ECO:0000256" key="3">
    <source>
        <dbReference type="SAM" id="Coils"/>
    </source>
</evidence>
<comment type="caution">
    <text evidence="4">The sequence shown here is derived from an EMBL/GenBank/DDBJ whole genome shotgun (WGS) entry which is preliminary data.</text>
</comment>
<dbReference type="PANTHER" id="PTHR35089:SF1">
    <property type="entry name" value="CHAPERONE PROTEIN SKP"/>
    <property type="match status" value="1"/>
</dbReference>
<name>A0A931LXN8_FIMGI</name>
<dbReference type="AlphaFoldDB" id="A0A931LXN8"/>
<dbReference type="GO" id="GO:0051082">
    <property type="term" value="F:unfolded protein binding"/>
    <property type="evidence" value="ECO:0007669"/>
    <property type="project" value="InterPro"/>
</dbReference>
<comment type="similarity">
    <text evidence="1">Belongs to the Skp family.</text>
</comment>
<dbReference type="Gene3D" id="3.30.910.20">
    <property type="entry name" value="Skp domain"/>
    <property type="match status" value="1"/>
</dbReference>
<accession>A0A931LXN8</accession>
<dbReference type="SUPFAM" id="SSF111384">
    <property type="entry name" value="OmpH-like"/>
    <property type="match status" value="1"/>
</dbReference>
<dbReference type="EMBL" id="JACOSL010000039">
    <property type="protein sequence ID" value="MBI1756730.1"/>
    <property type="molecule type" value="Genomic_DNA"/>
</dbReference>
<dbReference type="GO" id="GO:0050821">
    <property type="term" value="P:protein stabilization"/>
    <property type="evidence" value="ECO:0007669"/>
    <property type="project" value="TreeGrafter"/>
</dbReference>
<gene>
    <name evidence="4" type="ORF">HYR64_06450</name>
</gene>
<keyword evidence="2" id="KW-0732">Signal</keyword>
<dbReference type="InterPro" id="IPR024930">
    <property type="entry name" value="Skp_dom_sf"/>
</dbReference>
<dbReference type="PANTHER" id="PTHR35089">
    <property type="entry name" value="CHAPERONE PROTEIN SKP"/>
    <property type="match status" value="1"/>
</dbReference>
<keyword evidence="3" id="KW-0175">Coiled coil</keyword>
<organism evidence="4 5">
    <name type="scientific">Fimbriimonas ginsengisoli</name>
    <dbReference type="NCBI Taxonomy" id="1005039"/>
    <lineage>
        <taxon>Bacteria</taxon>
        <taxon>Bacillati</taxon>
        <taxon>Armatimonadota</taxon>
        <taxon>Fimbriimonadia</taxon>
        <taxon>Fimbriimonadales</taxon>
        <taxon>Fimbriimonadaceae</taxon>
        <taxon>Fimbriimonas</taxon>
    </lineage>
</organism>
<dbReference type="InterPro" id="IPR005632">
    <property type="entry name" value="Chaperone_Skp"/>
</dbReference>
<sequence>MDLKQLGWVAAAGLAAFVCTAARHAPGGKCGVIDIARVFKDCDFSKIQSEKLRAVGESRSELLAFMENYRVLSADQASKLRALYMKSPQADADRAELDRLKKEIQEADQAFKSLQTKPSPTPEEVAKLQELNTRSQLTASLGDRWAKEFNDEVQNLNETLRNETLSRLREAVRDVGKKKGYNLLFTREASPYGANDVTDDALKAMNSRK</sequence>
<evidence type="ECO:0000256" key="2">
    <source>
        <dbReference type="ARBA" id="ARBA00022729"/>
    </source>
</evidence>